<dbReference type="EMBL" id="ABEU02000002">
    <property type="protein sequence ID" value="PNR59586.1"/>
    <property type="molecule type" value="Genomic_DNA"/>
</dbReference>
<evidence type="ECO:0000313" key="3">
    <source>
        <dbReference type="Proteomes" id="UP000006727"/>
    </source>
</evidence>
<reference evidence="2" key="3">
    <citation type="submission" date="2020-12" db="UniProtKB">
        <authorList>
            <consortium name="EnsemblPlants"/>
        </authorList>
    </citation>
    <scope>IDENTIFICATION</scope>
</reference>
<dbReference type="Gramene" id="Pp3c2_8230V3.1">
    <property type="protein sequence ID" value="Pp3c2_8230V3.1"/>
    <property type="gene ID" value="Pp3c2_8230"/>
</dbReference>
<organism evidence="1">
    <name type="scientific">Physcomitrium patens</name>
    <name type="common">Spreading-leaved earth moss</name>
    <name type="synonym">Physcomitrella patens</name>
    <dbReference type="NCBI Taxonomy" id="3218"/>
    <lineage>
        <taxon>Eukaryota</taxon>
        <taxon>Viridiplantae</taxon>
        <taxon>Streptophyta</taxon>
        <taxon>Embryophyta</taxon>
        <taxon>Bryophyta</taxon>
        <taxon>Bryophytina</taxon>
        <taxon>Bryopsida</taxon>
        <taxon>Funariidae</taxon>
        <taxon>Funariales</taxon>
        <taxon>Funariaceae</taxon>
        <taxon>Physcomitrium</taxon>
    </lineage>
</organism>
<protein>
    <submittedName>
        <fullName evidence="1 2">Uncharacterized protein</fullName>
    </submittedName>
</protein>
<dbReference type="EnsemblPlants" id="Pp3c2_8230V3.1">
    <property type="protein sequence ID" value="Pp3c2_8230V3.1"/>
    <property type="gene ID" value="Pp3c2_8230"/>
</dbReference>
<proteinExistence type="predicted"/>
<accession>A0A2K1L0N3</accession>
<reference evidence="1 3" key="1">
    <citation type="journal article" date="2008" name="Science">
        <title>The Physcomitrella genome reveals evolutionary insights into the conquest of land by plants.</title>
        <authorList>
            <person name="Rensing S."/>
            <person name="Lang D."/>
            <person name="Zimmer A."/>
            <person name="Terry A."/>
            <person name="Salamov A."/>
            <person name="Shapiro H."/>
            <person name="Nishiyama T."/>
            <person name="Perroud P.-F."/>
            <person name="Lindquist E."/>
            <person name="Kamisugi Y."/>
            <person name="Tanahashi T."/>
            <person name="Sakakibara K."/>
            <person name="Fujita T."/>
            <person name="Oishi K."/>
            <person name="Shin-I T."/>
            <person name="Kuroki Y."/>
            <person name="Toyoda A."/>
            <person name="Suzuki Y."/>
            <person name="Hashimoto A."/>
            <person name="Yamaguchi K."/>
            <person name="Sugano A."/>
            <person name="Kohara Y."/>
            <person name="Fujiyama A."/>
            <person name="Anterola A."/>
            <person name="Aoki S."/>
            <person name="Ashton N."/>
            <person name="Barbazuk W.B."/>
            <person name="Barker E."/>
            <person name="Bennetzen J."/>
            <person name="Bezanilla M."/>
            <person name="Blankenship R."/>
            <person name="Cho S.H."/>
            <person name="Dutcher S."/>
            <person name="Estelle M."/>
            <person name="Fawcett J.A."/>
            <person name="Gundlach H."/>
            <person name="Hanada K."/>
            <person name="Heyl A."/>
            <person name="Hicks K.A."/>
            <person name="Hugh J."/>
            <person name="Lohr M."/>
            <person name="Mayer K."/>
            <person name="Melkozernov A."/>
            <person name="Murata T."/>
            <person name="Nelson D."/>
            <person name="Pils B."/>
            <person name="Prigge M."/>
            <person name="Reiss B."/>
            <person name="Renner T."/>
            <person name="Rombauts S."/>
            <person name="Rushton P."/>
            <person name="Sanderfoot A."/>
            <person name="Schween G."/>
            <person name="Shiu S.-H."/>
            <person name="Stueber K."/>
            <person name="Theodoulou F.L."/>
            <person name="Tu H."/>
            <person name="Van de Peer Y."/>
            <person name="Verrier P.J."/>
            <person name="Waters E."/>
            <person name="Wood A."/>
            <person name="Yang L."/>
            <person name="Cove D."/>
            <person name="Cuming A."/>
            <person name="Hasebe M."/>
            <person name="Lucas S."/>
            <person name="Mishler D.B."/>
            <person name="Reski R."/>
            <person name="Grigoriev I."/>
            <person name="Quatrano R.S."/>
            <person name="Boore J.L."/>
        </authorList>
    </citation>
    <scope>NUCLEOTIDE SEQUENCE [LARGE SCALE GENOMIC DNA]</scope>
    <source>
        <strain evidence="2 3">cv. Gransden 2004</strain>
    </source>
</reference>
<sequence length="148" mass="17219">MDCEDIHESVTEFYPIVDEDFNRAVGYHHDLIEEKLCHQITILRSKGLHLHPFCKVVLPDNDIFVIFYGGDQRPHQVHTGTSKRYIGIGLSRRKFIALGQFFFFLQELVQRSYECGITTHKATEVINKSYKGLYTFEIHGSWKGHQCS</sequence>
<evidence type="ECO:0000313" key="2">
    <source>
        <dbReference type="EnsemblPlants" id="Pp3c2_8230V3.1"/>
    </source>
</evidence>
<dbReference type="AlphaFoldDB" id="A0A2K1L0N3"/>
<evidence type="ECO:0000313" key="1">
    <source>
        <dbReference type="EMBL" id="PNR59586.1"/>
    </source>
</evidence>
<dbReference type="Proteomes" id="UP000006727">
    <property type="component" value="Chromosome 2"/>
</dbReference>
<reference evidence="1 3" key="2">
    <citation type="journal article" date="2018" name="Plant J.">
        <title>The Physcomitrella patens chromosome-scale assembly reveals moss genome structure and evolution.</title>
        <authorList>
            <person name="Lang D."/>
            <person name="Ullrich K.K."/>
            <person name="Murat F."/>
            <person name="Fuchs J."/>
            <person name="Jenkins J."/>
            <person name="Haas F.B."/>
            <person name="Piednoel M."/>
            <person name="Gundlach H."/>
            <person name="Van Bel M."/>
            <person name="Meyberg R."/>
            <person name="Vives C."/>
            <person name="Morata J."/>
            <person name="Symeonidi A."/>
            <person name="Hiss M."/>
            <person name="Muchero W."/>
            <person name="Kamisugi Y."/>
            <person name="Saleh O."/>
            <person name="Blanc G."/>
            <person name="Decker E.L."/>
            <person name="van Gessel N."/>
            <person name="Grimwood J."/>
            <person name="Hayes R.D."/>
            <person name="Graham S.W."/>
            <person name="Gunter L.E."/>
            <person name="McDaniel S.F."/>
            <person name="Hoernstein S.N.W."/>
            <person name="Larsson A."/>
            <person name="Li F.W."/>
            <person name="Perroud P.F."/>
            <person name="Phillips J."/>
            <person name="Ranjan P."/>
            <person name="Rokshar D.S."/>
            <person name="Rothfels C.J."/>
            <person name="Schneider L."/>
            <person name="Shu S."/>
            <person name="Stevenson D.W."/>
            <person name="Thummler F."/>
            <person name="Tillich M."/>
            <person name="Villarreal Aguilar J.C."/>
            <person name="Widiez T."/>
            <person name="Wong G.K."/>
            <person name="Wymore A."/>
            <person name="Zhang Y."/>
            <person name="Zimmer A.D."/>
            <person name="Quatrano R.S."/>
            <person name="Mayer K.F.X."/>
            <person name="Goodstein D."/>
            <person name="Casacuberta J.M."/>
            <person name="Vandepoele K."/>
            <person name="Reski R."/>
            <person name="Cuming A.C."/>
            <person name="Tuskan G.A."/>
            <person name="Maumus F."/>
            <person name="Salse J."/>
            <person name="Schmutz J."/>
            <person name="Rensing S.A."/>
        </authorList>
    </citation>
    <scope>NUCLEOTIDE SEQUENCE [LARGE SCALE GENOMIC DNA]</scope>
    <source>
        <strain evidence="2 3">cv. Gransden 2004</strain>
    </source>
</reference>
<name>A0A2K1L0N3_PHYPA</name>
<keyword evidence="3" id="KW-1185">Reference proteome</keyword>
<gene>
    <name evidence="1" type="ORF">PHYPA_002377</name>
</gene>
<dbReference type="InParanoid" id="A0A2K1L0N3"/>